<feature type="transmembrane region" description="Helical" evidence="2">
    <location>
        <begin position="166"/>
        <end position="186"/>
    </location>
</feature>
<evidence type="ECO:0000313" key="3">
    <source>
        <dbReference type="EMBL" id="KAK7538717.1"/>
    </source>
</evidence>
<comment type="caution">
    <text evidence="3">The sequence shown here is derived from an EMBL/GenBank/DDBJ whole genome shotgun (WGS) entry which is preliminary data.</text>
</comment>
<evidence type="ECO:0000256" key="1">
    <source>
        <dbReference type="SAM" id="MobiDB-lite"/>
    </source>
</evidence>
<keyword evidence="2" id="KW-0472">Membrane</keyword>
<accession>A0ABR1LU72</accession>
<gene>
    <name evidence="3" type="ORF">J3D65DRAFT_342112</name>
</gene>
<evidence type="ECO:0008006" key="5">
    <source>
        <dbReference type="Google" id="ProtNLM"/>
    </source>
</evidence>
<dbReference type="EMBL" id="JBBPEH010000005">
    <property type="protein sequence ID" value="KAK7538717.1"/>
    <property type="molecule type" value="Genomic_DNA"/>
</dbReference>
<proteinExistence type="predicted"/>
<sequence length="259" mass="28807">MSFLLPHRCPCLAGASVRPRGNAQCASGELLCVVLLALLRANGLELAQPHVSHSPSSFSFVTAGWSLLLHLRCLPRIASRPALLFLAPLLASRTLLFLLLIFSSLSSLDAAGQIPDQRADGRMVGLVQQDGESDWIGSDRIWEDDTMWTHREQRFSLPFFPPPLRLLLLFVGFLWACLLVCLPVYLPMLGVCRWRHGVPRGLRPARSSSGLQLGGRPGSQTLRRRGMDEQHGMHRGKKKPGMSQQSSERHVPPRRKCLK</sequence>
<protein>
    <recommendedName>
        <fullName evidence="5">Transmembrane protein</fullName>
    </recommendedName>
</protein>
<organism evidence="3 4">
    <name type="scientific">Phyllosticta citribraziliensis</name>
    <dbReference type="NCBI Taxonomy" id="989973"/>
    <lineage>
        <taxon>Eukaryota</taxon>
        <taxon>Fungi</taxon>
        <taxon>Dikarya</taxon>
        <taxon>Ascomycota</taxon>
        <taxon>Pezizomycotina</taxon>
        <taxon>Dothideomycetes</taxon>
        <taxon>Dothideomycetes incertae sedis</taxon>
        <taxon>Botryosphaeriales</taxon>
        <taxon>Phyllostictaceae</taxon>
        <taxon>Phyllosticta</taxon>
    </lineage>
</organism>
<dbReference type="GeneID" id="92028403"/>
<keyword evidence="2" id="KW-1133">Transmembrane helix</keyword>
<evidence type="ECO:0000256" key="2">
    <source>
        <dbReference type="SAM" id="Phobius"/>
    </source>
</evidence>
<feature type="transmembrane region" description="Helical" evidence="2">
    <location>
        <begin position="83"/>
        <end position="102"/>
    </location>
</feature>
<name>A0ABR1LU72_9PEZI</name>
<keyword evidence="4" id="KW-1185">Reference proteome</keyword>
<keyword evidence="2" id="KW-0812">Transmembrane</keyword>
<reference evidence="3 4" key="1">
    <citation type="submission" date="2024-04" db="EMBL/GenBank/DDBJ databases">
        <title>Phyllosticta paracitricarpa is synonymous to the EU quarantine fungus P. citricarpa based on phylogenomic analyses.</title>
        <authorList>
            <consortium name="Lawrence Berkeley National Laboratory"/>
            <person name="Van ingen-buijs V.A."/>
            <person name="Van westerhoven A.C."/>
            <person name="Haridas S."/>
            <person name="Skiadas P."/>
            <person name="Martin F."/>
            <person name="Groenewald J.Z."/>
            <person name="Crous P.W."/>
            <person name="Seidl M.F."/>
        </authorList>
    </citation>
    <scope>NUCLEOTIDE SEQUENCE [LARGE SCALE GENOMIC DNA]</scope>
    <source>
        <strain evidence="3 4">CPC 17464</strain>
    </source>
</reference>
<feature type="region of interest" description="Disordered" evidence="1">
    <location>
        <begin position="203"/>
        <end position="259"/>
    </location>
</feature>
<dbReference type="Proteomes" id="UP001360953">
    <property type="component" value="Unassembled WGS sequence"/>
</dbReference>
<dbReference type="RefSeq" id="XP_066656404.1">
    <property type="nucleotide sequence ID" value="XM_066795497.1"/>
</dbReference>
<evidence type="ECO:0000313" key="4">
    <source>
        <dbReference type="Proteomes" id="UP001360953"/>
    </source>
</evidence>